<dbReference type="PANTHER" id="PTHR38042">
    <property type="entry name" value="UROPORPHYRINOGEN-III SYNTHASE, CHLOROPLASTIC"/>
    <property type="match status" value="1"/>
</dbReference>
<protein>
    <recommendedName>
        <fullName evidence="7 9">Uroporphyrinogen-III synthase</fullName>
        <ecNumber evidence="3 9">4.2.1.75</ecNumber>
    </recommendedName>
</protein>
<evidence type="ECO:0000259" key="10">
    <source>
        <dbReference type="Pfam" id="PF02602"/>
    </source>
</evidence>
<evidence type="ECO:0000313" key="12">
    <source>
        <dbReference type="Proteomes" id="UP000281547"/>
    </source>
</evidence>
<proteinExistence type="inferred from homology"/>
<evidence type="ECO:0000256" key="6">
    <source>
        <dbReference type="ARBA" id="ARBA00037589"/>
    </source>
</evidence>
<dbReference type="EC" id="4.2.1.75" evidence="3 9"/>
<evidence type="ECO:0000256" key="5">
    <source>
        <dbReference type="ARBA" id="ARBA00023244"/>
    </source>
</evidence>
<feature type="domain" description="Tetrapyrrole biosynthesis uroporphyrinogen III synthase" evidence="10">
    <location>
        <begin position="14"/>
        <end position="230"/>
    </location>
</feature>
<dbReference type="Gene3D" id="3.40.50.10090">
    <property type="match status" value="2"/>
</dbReference>
<dbReference type="Pfam" id="PF02602">
    <property type="entry name" value="HEM4"/>
    <property type="match status" value="1"/>
</dbReference>
<comment type="caution">
    <text evidence="11">The sequence shown here is derived from an EMBL/GenBank/DDBJ whole genome shotgun (WGS) entry which is preliminary data.</text>
</comment>
<dbReference type="PANTHER" id="PTHR38042:SF1">
    <property type="entry name" value="UROPORPHYRINOGEN-III SYNTHASE, CHLOROPLASTIC"/>
    <property type="match status" value="1"/>
</dbReference>
<reference evidence="11 12" key="1">
    <citation type="journal article" date="2016" name="Int. J. Syst. Evol. Microbiol.">
        <title>Arsenicitalea aurantiaca gen. nov., sp. nov., a new member of the family Hyphomicrobiaceae, isolated from high-arsenic sediment.</title>
        <authorList>
            <person name="Mu Y."/>
            <person name="Zhou L."/>
            <person name="Zeng X.C."/>
            <person name="Liu L."/>
            <person name="Pan Y."/>
            <person name="Chen X."/>
            <person name="Wang J."/>
            <person name="Li S."/>
            <person name="Li W.J."/>
            <person name="Wang Y."/>
        </authorList>
    </citation>
    <scope>NUCLEOTIDE SEQUENCE [LARGE SCALE GENOMIC DNA]</scope>
    <source>
        <strain evidence="11 12">42-50</strain>
    </source>
</reference>
<keyword evidence="4 9" id="KW-0456">Lyase</keyword>
<evidence type="ECO:0000313" key="11">
    <source>
        <dbReference type="EMBL" id="RUT29350.1"/>
    </source>
</evidence>
<organism evidence="11 12">
    <name type="scientific">Arsenicitalea aurantiaca</name>
    <dbReference type="NCBI Taxonomy" id="1783274"/>
    <lineage>
        <taxon>Bacteria</taxon>
        <taxon>Pseudomonadati</taxon>
        <taxon>Pseudomonadota</taxon>
        <taxon>Alphaproteobacteria</taxon>
        <taxon>Hyphomicrobiales</taxon>
        <taxon>Devosiaceae</taxon>
        <taxon>Arsenicitalea</taxon>
    </lineage>
</organism>
<evidence type="ECO:0000256" key="4">
    <source>
        <dbReference type="ARBA" id="ARBA00023239"/>
    </source>
</evidence>
<evidence type="ECO:0000256" key="8">
    <source>
        <dbReference type="ARBA" id="ARBA00048617"/>
    </source>
</evidence>
<dbReference type="SUPFAM" id="SSF69618">
    <property type="entry name" value="HemD-like"/>
    <property type="match status" value="1"/>
</dbReference>
<comment type="similarity">
    <text evidence="2 9">Belongs to the uroporphyrinogen-III synthase family.</text>
</comment>
<evidence type="ECO:0000256" key="7">
    <source>
        <dbReference type="ARBA" id="ARBA00040167"/>
    </source>
</evidence>
<keyword evidence="5 9" id="KW-0627">Porphyrin biosynthesis</keyword>
<dbReference type="GO" id="GO:0006780">
    <property type="term" value="P:uroporphyrinogen III biosynthetic process"/>
    <property type="evidence" value="ECO:0007669"/>
    <property type="project" value="UniProtKB-UniRule"/>
</dbReference>
<dbReference type="InterPro" id="IPR003754">
    <property type="entry name" value="4pyrrol_synth_uPrphyn_synth"/>
</dbReference>
<dbReference type="AlphaFoldDB" id="A0A433X5J2"/>
<dbReference type="GO" id="GO:0006782">
    <property type="term" value="P:protoporphyrinogen IX biosynthetic process"/>
    <property type="evidence" value="ECO:0007669"/>
    <property type="project" value="UniProtKB-UniRule"/>
</dbReference>
<gene>
    <name evidence="11" type="ORF">EMQ25_14615</name>
</gene>
<accession>A0A433X5J2</accession>
<dbReference type="UniPathway" id="UPA00251">
    <property type="reaction ID" value="UER00320"/>
</dbReference>
<evidence type="ECO:0000256" key="9">
    <source>
        <dbReference type="RuleBase" id="RU366031"/>
    </source>
</evidence>
<dbReference type="GO" id="GO:0004852">
    <property type="term" value="F:uroporphyrinogen-III synthase activity"/>
    <property type="evidence" value="ECO:0007669"/>
    <property type="project" value="UniProtKB-UniRule"/>
</dbReference>
<evidence type="ECO:0000256" key="2">
    <source>
        <dbReference type="ARBA" id="ARBA00008133"/>
    </source>
</evidence>
<evidence type="ECO:0000256" key="1">
    <source>
        <dbReference type="ARBA" id="ARBA00004772"/>
    </source>
</evidence>
<dbReference type="CDD" id="cd06578">
    <property type="entry name" value="HemD"/>
    <property type="match status" value="1"/>
</dbReference>
<keyword evidence="12" id="KW-1185">Reference proteome</keyword>
<comment type="function">
    <text evidence="6 9">Catalyzes cyclization of the linear tetrapyrrole, hydroxymethylbilane, to the macrocyclic uroporphyrinogen III.</text>
</comment>
<sequence>MRMLVTRPQPDASETAARLGALGIVADVSPLLFHRTLLTSLPDPRGFAGVALTSANAIRALMERDVLEGWRQVEVFAVGTRTAAAARQAGFARVRIARGTLGDLVEMLSHAQLGGPVFYPAATHQSGDLAKSLAPFGVMVVTARVYEMAAATALEAPVLESLESGALGAALFYSRRTAETFVALTGQALSDEARKRLGVLCISEGVAEPLVERHFVRVGLADHPSEEGMMALALSFARDQNAP</sequence>
<dbReference type="InterPro" id="IPR036108">
    <property type="entry name" value="4pyrrol_syn_uPrphyn_synt_sf"/>
</dbReference>
<evidence type="ECO:0000256" key="3">
    <source>
        <dbReference type="ARBA" id="ARBA00013109"/>
    </source>
</evidence>
<comment type="catalytic activity">
    <reaction evidence="8 9">
        <text>hydroxymethylbilane = uroporphyrinogen III + H2O</text>
        <dbReference type="Rhea" id="RHEA:18965"/>
        <dbReference type="ChEBI" id="CHEBI:15377"/>
        <dbReference type="ChEBI" id="CHEBI:57308"/>
        <dbReference type="ChEBI" id="CHEBI:57845"/>
        <dbReference type="EC" id="4.2.1.75"/>
    </reaction>
</comment>
<dbReference type="Proteomes" id="UP000281547">
    <property type="component" value="Unassembled WGS sequence"/>
</dbReference>
<dbReference type="InterPro" id="IPR039793">
    <property type="entry name" value="UROS/Hem4"/>
</dbReference>
<dbReference type="EMBL" id="RZNJ01000005">
    <property type="protein sequence ID" value="RUT29350.1"/>
    <property type="molecule type" value="Genomic_DNA"/>
</dbReference>
<comment type="pathway">
    <text evidence="1 9">Porphyrin-containing compound metabolism; protoporphyrin-IX biosynthesis; coproporphyrinogen-III from 5-aminolevulinate: step 3/4.</text>
</comment>
<name>A0A433X5J2_9HYPH</name>